<dbReference type="Pfam" id="PF05685">
    <property type="entry name" value="Uma2"/>
    <property type="match status" value="1"/>
</dbReference>
<evidence type="ECO:0000313" key="2">
    <source>
        <dbReference type="EMBL" id="GEM42840.1"/>
    </source>
</evidence>
<dbReference type="AlphaFoldDB" id="A0A511MQH7"/>
<dbReference type="InterPro" id="IPR011335">
    <property type="entry name" value="Restrct_endonuc-II-like"/>
</dbReference>
<dbReference type="Proteomes" id="UP000321424">
    <property type="component" value="Unassembled WGS sequence"/>
</dbReference>
<name>A0A511MQH7_9NOCA</name>
<feature type="domain" description="Putative restriction endonuclease" evidence="1">
    <location>
        <begin position="34"/>
        <end position="184"/>
    </location>
</feature>
<accession>A0A511MQH7</accession>
<dbReference type="PANTHER" id="PTHR35400:SF3">
    <property type="entry name" value="SLL1072 PROTEIN"/>
    <property type="match status" value="1"/>
</dbReference>
<reference evidence="2 3" key="1">
    <citation type="submission" date="2019-07" db="EMBL/GenBank/DDBJ databases">
        <title>Whole genome shotgun sequence of Nocardia ninae NBRC 108245.</title>
        <authorList>
            <person name="Hosoyama A."/>
            <person name="Uohara A."/>
            <person name="Ohji S."/>
            <person name="Ichikawa N."/>
        </authorList>
    </citation>
    <scope>NUCLEOTIDE SEQUENCE [LARGE SCALE GENOMIC DNA]</scope>
    <source>
        <strain evidence="2 3">NBRC 108245</strain>
    </source>
</reference>
<protein>
    <recommendedName>
        <fullName evidence="1">Putative restriction endonuclease domain-containing protein</fullName>
    </recommendedName>
</protein>
<dbReference type="InterPro" id="IPR008538">
    <property type="entry name" value="Uma2"/>
</dbReference>
<dbReference type="RefSeq" id="WP_147140705.1">
    <property type="nucleotide sequence ID" value="NZ_BJXA01000078.1"/>
</dbReference>
<dbReference type="SUPFAM" id="SSF52980">
    <property type="entry name" value="Restriction endonuclease-like"/>
    <property type="match status" value="1"/>
</dbReference>
<sequence>MSAIFDWAKSDNLQPEPITVEIWRQLPEDFCRLVEVVNGEAVRAEAPTRSHQTAARRIVELLESAAREHMSQYQDGCLDVNTDFDVVLWELPRTTIRRPDAALFECAPDDLRPLPASLVKLAVEVVSPGTEKIDIGEKKAEYALAGIPWYWIVWVADNRVARIEIYVLDIALCQYRPHQVLEPTSPEHAIDGPIRLKISWDRLTDLTL</sequence>
<dbReference type="Gene3D" id="3.90.1570.10">
    <property type="entry name" value="tt1808, chain A"/>
    <property type="match status" value="1"/>
</dbReference>
<organism evidence="2 3">
    <name type="scientific">Nocardia ninae NBRC 108245</name>
    <dbReference type="NCBI Taxonomy" id="1210091"/>
    <lineage>
        <taxon>Bacteria</taxon>
        <taxon>Bacillati</taxon>
        <taxon>Actinomycetota</taxon>
        <taxon>Actinomycetes</taxon>
        <taxon>Mycobacteriales</taxon>
        <taxon>Nocardiaceae</taxon>
        <taxon>Nocardia</taxon>
    </lineage>
</organism>
<keyword evidence="3" id="KW-1185">Reference proteome</keyword>
<gene>
    <name evidence="2" type="ORF">NN4_73590</name>
</gene>
<evidence type="ECO:0000313" key="3">
    <source>
        <dbReference type="Proteomes" id="UP000321424"/>
    </source>
</evidence>
<dbReference type="CDD" id="cd06260">
    <property type="entry name" value="DUF820-like"/>
    <property type="match status" value="1"/>
</dbReference>
<dbReference type="OrthoDB" id="9799703at2"/>
<dbReference type="InterPro" id="IPR012296">
    <property type="entry name" value="Nuclease_put_TT1808"/>
</dbReference>
<dbReference type="EMBL" id="BJXA01000078">
    <property type="protein sequence ID" value="GEM42840.1"/>
    <property type="molecule type" value="Genomic_DNA"/>
</dbReference>
<proteinExistence type="predicted"/>
<evidence type="ECO:0000259" key="1">
    <source>
        <dbReference type="Pfam" id="PF05685"/>
    </source>
</evidence>
<comment type="caution">
    <text evidence="2">The sequence shown here is derived from an EMBL/GenBank/DDBJ whole genome shotgun (WGS) entry which is preliminary data.</text>
</comment>
<dbReference type="PANTHER" id="PTHR35400">
    <property type="entry name" value="SLR1083 PROTEIN"/>
    <property type="match status" value="1"/>
</dbReference>